<name>A0A382DWW2_9ZZZZ</name>
<dbReference type="EMBL" id="UINC01041450">
    <property type="protein sequence ID" value="SVB42735.1"/>
    <property type="molecule type" value="Genomic_DNA"/>
</dbReference>
<organism evidence="1">
    <name type="scientific">marine metagenome</name>
    <dbReference type="NCBI Taxonomy" id="408172"/>
    <lineage>
        <taxon>unclassified sequences</taxon>
        <taxon>metagenomes</taxon>
        <taxon>ecological metagenomes</taxon>
    </lineage>
</organism>
<evidence type="ECO:0000313" key="1">
    <source>
        <dbReference type="EMBL" id="SVB42735.1"/>
    </source>
</evidence>
<dbReference type="AlphaFoldDB" id="A0A382DWW2"/>
<protein>
    <submittedName>
        <fullName evidence="1">Uncharacterized protein</fullName>
    </submittedName>
</protein>
<sequence>VKEVKILVMPGGEQVCGKIVNENPAVTVESDYIHLEDPRLVGITMTAEIQFSLYPTGIDRQKTTVLKIHRDNIVTMADPDPEFEKEYIEGTSGLIL</sequence>
<gene>
    <name evidence="1" type="ORF">METZ01_LOCUS195589</name>
</gene>
<accession>A0A382DWW2</accession>
<reference evidence="1" key="1">
    <citation type="submission" date="2018-05" db="EMBL/GenBank/DDBJ databases">
        <authorList>
            <person name="Lanie J.A."/>
            <person name="Ng W.-L."/>
            <person name="Kazmierczak K.M."/>
            <person name="Andrzejewski T.M."/>
            <person name="Davidsen T.M."/>
            <person name="Wayne K.J."/>
            <person name="Tettelin H."/>
            <person name="Glass J.I."/>
            <person name="Rusch D."/>
            <person name="Podicherti R."/>
            <person name="Tsui H.-C.T."/>
            <person name="Winkler M.E."/>
        </authorList>
    </citation>
    <scope>NUCLEOTIDE SEQUENCE</scope>
</reference>
<proteinExistence type="predicted"/>
<dbReference type="Gene3D" id="2.30.30.100">
    <property type="match status" value="1"/>
</dbReference>
<feature type="non-terminal residue" evidence="1">
    <location>
        <position position="1"/>
    </location>
</feature>